<accession>A0A5R9DWG4</accession>
<comment type="caution">
    <text evidence="6">The sequence shown here is derived from an EMBL/GenBank/DDBJ whole genome shotgun (WGS) entry which is preliminary data.</text>
</comment>
<name>A0A5R9DWG4_9LACT</name>
<evidence type="ECO:0000256" key="2">
    <source>
        <dbReference type="ARBA" id="ARBA00022723"/>
    </source>
</evidence>
<dbReference type="OrthoDB" id="9802248at2"/>
<proteinExistence type="predicted"/>
<keyword evidence="2" id="KW-0479">Metal-binding</keyword>
<dbReference type="SMART" id="SM00849">
    <property type="entry name" value="Lactamase_B"/>
    <property type="match status" value="1"/>
</dbReference>
<dbReference type="PANTHER" id="PTHR46233:SF3">
    <property type="entry name" value="HYDROXYACYLGLUTATHIONE HYDROLASE GLOC"/>
    <property type="match status" value="1"/>
</dbReference>
<dbReference type="Gene3D" id="3.60.15.10">
    <property type="entry name" value="Ribonuclease Z/Hydroxyacylglutathione hydrolase-like"/>
    <property type="match status" value="1"/>
</dbReference>
<dbReference type="Proteomes" id="UP000306420">
    <property type="component" value="Unassembled WGS sequence"/>
</dbReference>
<reference evidence="6 7" key="1">
    <citation type="submission" date="2019-05" db="EMBL/GenBank/DDBJ databases">
        <title>The metagenome of a microbial culture collection derived from dairy environment covers the genomic content of the human microbiome.</title>
        <authorList>
            <person name="Roder T."/>
            <person name="Wuthrich D."/>
            <person name="Sattari Z."/>
            <person name="Von Ah U."/>
            <person name="Bar C."/>
            <person name="Ronchi F."/>
            <person name="Macpherson A.J."/>
            <person name="Ganal-Vonarburg S.C."/>
            <person name="Bruggmann R."/>
            <person name="Vergeres G."/>
        </authorList>
    </citation>
    <scope>NUCLEOTIDE SEQUENCE [LARGE SCALE GENOMIC DNA]</scope>
    <source>
        <strain evidence="6 7">FAM 24227</strain>
    </source>
</reference>
<dbReference type="PANTHER" id="PTHR46233">
    <property type="entry name" value="HYDROXYACYLGLUTATHIONE HYDROLASE GLOC"/>
    <property type="match status" value="1"/>
</dbReference>
<keyword evidence="3 6" id="KW-0378">Hydrolase</keyword>
<comment type="cofactor">
    <cofactor evidence="1">
        <name>Zn(2+)</name>
        <dbReference type="ChEBI" id="CHEBI:29105"/>
    </cofactor>
</comment>
<gene>
    <name evidence="6" type="ORF">FEZ33_05910</name>
</gene>
<protein>
    <submittedName>
        <fullName evidence="6">MBL fold metallo-hydrolase</fullName>
    </submittedName>
</protein>
<keyword evidence="4" id="KW-0862">Zinc</keyword>
<evidence type="ECO:0000256" key="4">
    <source>
        <dbReference type="ARBA" id="ARBA00022833"/>
    </source>
</evidence>
<dbReference type="SUPFAM" id="SSF56281">
    <property type="entry name" value="Metallo-hydrolase/oxidoreductase"/>
    <property type="match status" value="1"/>
</dbReference>
<feature type="domain" description="Metallo-beta-lactamase" evidence="5">
    <location>
        <begin position="13"/>
        <end position="189"/>
    </location>
</feature>
<dbReference type="InterPro" id="IPR036866">
    <property type="entry name" value="RibonucZ/Hydroxyglut_hydro"/>
</dbReference>
<sequence length="210" mass="23120">MLKVAKLVVGQIQENTYVVYNEVNKALVIDPGDDADRIIAWIKENGWEPEAILITHTHFDHVLAVDSVRDEFGIEVYVHEIESETFQTPNRNMQPSTVVVNRPADHLWSELGEYTVGSFTFDIALIPGHSPGHVVYTFKEDGFVICGDTVFNGSIGRTDTPGGDLQTLLVGIARDILTLPGDFVLFPGHGGPTTVSQEIQSNPFLQGFKA</sequence>
<dbReference type="GO" id="GO:0016787">
    <property type="term" value="F:hydrolase activity"/>
    <property type="evidence" value="ECO:0007669"/>
    <property type="project" value="UniProtKB-KW"/>
</dbReference>
<evidence type="ECO:0000313" key="6">
    <source>
        <dbReference type="EMBL" id="TLQ41499.1"/>
    </source>
</evidence>
<evidence type="ECO:0000256" key="3">
    <source>
        <dbReference type="ARBA" id="ARBA00022801"/>
    </source>
</evidence>
<dbReference type="InterPro" id="IPR001279">
    <property type="entry name" value="Metallo-B-lactamas"/>
</dbReference>
<evidence type="ECO:0000259" key="5">
    <source>
        <dbReference type="SMART" id="SM00849"/>
    </source>
</evidence>
<evidence type="ECO:0000313" key="7">
    <source>
        <dbReference type="Proteomes" id="UP000306420"/>
    </source>
</evidence>
<evidence type="ECO:0000256" key="1">
    <source>
        <dbReference type="ARBA" id="ARBA00001947"/>
    </source>
</evidence>
<dbReference type="RefSeq" id="WP_138404483.1">
    <property type="nucleotide sequence ID" value="NZ_VBSP01000016.1"/>
</dbReference>
<dbReference type="EMBL" id="VBSP01000016">
    <property type="protein sequence ID" value="TLQ41499.1"/>
    <property type="molecule type" value="Genomic_DNA"/>
</dbReference>
<organism evidence="6 7">
    <name type="scientific">Ruoffia tabacinasalis</name>
    <dbReference type="NCBI Taxonomy" id="87458"/>
    <lineage>
        <taxon>Bacteria</taxon>
        <taxon>Bacillati</taxon>
        <taxon>Bacillota</taxon>
        <taxon>Bacilli</taxon>
        <taxon>Lactobacillales</taxon>
        <taxon>Aerococcaceae</taxon>
        <taxon>Ruoffia</taxon>
    </lineage>
</organism>
<dbReference type="InterPro" id="IPR051453">
    <property type="entry name" value="MBL_Glyoxalase_II"/>
</dbReference>
<dbReference type="Pfam" id="PF00753">
    <property type="entry name" value="Lactamase_B"/>
    <property type="match status" value="1"/>
</dbReference>
<dbReference type="AlphaFoldDB" id="A0A5R9DWG4"/>
<dbReference type="GO" id="GO:0046872">
    <property type="term" value="F:metal ion binding"/>
    <property type="evidence" value="ECO:0007669"/>
    <property type="project" value="UniProtKB-KW"/>
</dbReference>
<dbReference type="CDD" id="cd06262">
    <property type="entry name" value="metallo-hydrolase-like_MBL-fold"/>
    <property type="match status" value="1"/>
</dbReference>